<dbReference type="RefSeq" id="WP_184167883.1">
    <property type="nucleotide sequence ID" value="NZ_JACHLD010000011.1"/>
</dbReference>
<comment type="caution">
    <text evidence="2">The sequence shown here is derived from an EMBL/GenBank/DDBJ whole genome shotgun (WGS) entry which is preliminary data.</text>
</comment>
<feature type="compositionally biased region" description="Basic residues" evidence="1">
    <location>
        <begin position="332"/>
        <end position="345"/>
    </location>
</feature>
<protein>
    <recommendedName>
        <fullName evidence="4">DUF3945 domain-containing protein</fullName>
    </recommendedName>
</protein>
<evidence type="ECO:0000313" key="3">
    <source>
        <dbReference type="Proteomes" id="UP000561681"/>
    </source>
</evidence>
<dbReference type="Proteomes" id="UP000561681">
    <property type="component" value="Unassembled WGS sequence"/>
</dbReference>
<evidence type="ECO:0008006" key="4">
    <source>
        <dbReference type="Google" id="ProtNLM"/>
    </source>
</evidence>
<name>A0A7W7J1J0_9FLAO</name>
<evidence type="ECO:0000256" key="1">
    <source>
        <dbReference type="SAM" id="MobiDB-lite"/>
    </source>
</evidence>
<proteinExistence type="predicted"/>
<evidence type="ECO:0000313" key="2">
    <source>
        <dbReference type="EMBL" id="MBB4804551.1"/>
    </source>
</evidence>
<dbReference type="AlphaFoldDB" id="A0A7W7J1J0"/>
<dbReference type="EMBL" id="JACHLD010000011">
    <property type="protein sequence ID" value="MBB4804551.1"/>
    <property type="molecule type" value="Genomic_DNA"/>
</dbReference>
<accession>A0A7W7J1J0</accession>
<feature type="region of interest" description="Disordered" evidence="1">
    <location>
        <begin position="324"/>
        <end position="345"/>
    </location>
</feature>
<keyword evidence="3" id="KW-1185">Reference proteome</keyword>
<organism evidence="2 3">
    <name type="scientific">Flavobacterium nitrogenifigens</name>
    <dbReference type="NCBI Taxonomy" id="1617283"/>
    <lineage>
        <taxon>Bacteria</taxon>
        <taxon>Pseudomonadati</taxon>
        <taxon>Bacteroidota</taxon>
        <taxon>Flavobacteriia</taxon>
        <taxon>Flavobacteriales</taxon>
        <taxon>Flavobacteriaceae</taxon>
        <taxon>Flavobacterium</taxon>
    </lineage>
</organism>
<reference evidence="2 3" key="1">
    <citation type="submission" date="2020-08" db="EMBL/GenBank/DDBJ databases">
        <title>Functional genomics of gut bacteria from endangered species of beetles.</title>
        <authorList>
            <person name="Carlos-Shanley C."/>
        </authorList>
    </citation>
    <scope>NUCLEOTIDE SEQUENCE [LARGE SCALE GENOMIC DNA]</scope>
    <source>
        <strain evidence="2 3">S00142</strain>
    </source>
</reference>
<sequence length="345" mass="40339">MEQFSNRVEREMLEFKAREERMGILFPSDDVKDSPLLSEKVKHFAYLLSKFKATENPDELYLLKRIQIEKEKLEKVLYPNRFVHLLRKTFHILTAEDRHSASFQKKSLKSREKLFDAVQSAGFKIPREKMLQELESGRDRFTVLVSNYENEKEHMDHQLLFVKDISGGYSFEGFKTSLHYESSSESFREHFFGNVPTSYNTREAYHLLSGRAVEKDGSYIQLDLNDRNAEGSYRIKEFRSDYGFDLKNAIERLPLKDKNADKIDELEKALRNGEAVTAVLEVKEREYSFTLTANPQFKTVDIYDGNLKKINLSALRGRNIKNEKQKTGAAKKNVRQKNKRAVRIQ</sequence>
<gene>
    <name evidence="2" type="ORF">HNP37_004648</name>
</gene>